<dbReference type="AlphaFoldDB" id="A0AAD9NBN6"/>
<reference evidence="2" key="1">
    <citation type="journal article" date="2023" name="Mol. Biol. Evol.">
        <title>Third-Generation Sequencing Reveals the Adaptive Role of the Epigenome in Three Deep-Sea Polychaetes.</title>
        <authorList>
            <person name="Perez M."/>
            <person name="Aroh O."/>
            <person name="Sun Y."/>
            <person name="Lan Y."/>
            <person name="Juniper S.K."/>
            <person name="Young C.R."/>
            <person name="Angers B."/>
            <person name="Qian P.Y."/>
        </authorList>
    </citation>
    <scope>NUCLEOTIDE SEQUENCE</scope>
    <source>
        <strain evidence="2">R07B-5</strain>
    </source>
</reference>
<evidence type="ECO:0000313" key="3">
    <source>
        <dbReference type="Proteomes" id="UP001209878"/>
    </source>
</evidence>
<comment type="caution">
    <text evidence="2">The sequence shown here is derived from an EMBL/GenBank/DDBJ whole genome shotgun (WGS) entry which is preliminary data.</text>
</comment>
<evidence type="ECO:0000256" key="1">
    <source>
        <dbReference type="SAM" id="MobiDB-lite"/>
    </source>
</evidence>
<evidence type="ECO:0000313" key="2">
    <source>
        <dbReference type="EMBL" id="KAK2161319.1"/>
    </source>
</evidence>
<keyword evidence="3" id="KW-1185">Reference proteome</keyword>
<dbReference type="Proteomes" id="UP001209878">
    <property type="component" value="Unassembled WGS sequence"/>
</dbReference>
<proteinExistence type="predicted"/>
<name>A0AAD9NBN6_RIDPI</name>
<feature type="region of interest" description="Disordered" evidence="1">
    <location>
        <begin position="68"/>
        <end position="94"/>
    </location>
</feature>
<protein>
    <submittedName>
        <fullName evidence="2">Uncharacterized protein</fullName>
    </submittedName>
</protein>
<sequence>MAECAAETMPAGQSVSETELANKLVNDAIEAAVIQLTDDTNTSSSEDEYSPNADILCGETVSAPVIEQERADSNNKTVEGSTAGPGGSVLDNTEVPPVEHFKEEDGWLFVLGHNMLKKRVGHHE</sequence>
<gene>
    <name evidence="2" type="ORF">NP493_1591g00015</name>
</gene>
<organism evidence="2 3">
    <name type="scientific">Ridgeia piscesae</name>
    <name type="common">Tubeworm</name>
    <dbReference type="NCBI Taxonomy" id="27915"/>
    <lineage>
        <taxon>Eukaryota</taxon>
        <taxon>Metazoa</taxon>
        <taxon>Spiralia</taxon>
        <taxon>Lophotrochozoa</taxon>
        <taxon>Annelida</taxon>
        <taxon>Polychaeta</taxon>
        <taxon>Sedentaria</taxon>
        <taxon>Canalipalpata</taxon>
        <taxon>Sabellida</taxon>
        <taxon>Siboglinidae</taxon>
        <taxon>Ridgeia</taxon>
    </lineage>
</organism>
<dbReference type="EMBL" id="JAODUO010001589">
    <property type="protein sequence ID" value="KAK2161319.1"/>
    <property type="molecule type" value="Genomic_DNA"/>
</dbReference>
<accession>A0AAD9NBN6</accession>